<evidence type="ECO:0000313" key="1">
    <source>
        <dbReference type="EMBL" id="QCE11191.1"/>
    </source>
</evidence>
<dbReference type="EMBL" id="CP039354">
    <property type="protein sequence ID" value="QCE11191.1"/>
    <property type="molecule type" value="Genomic_DNA"/>
</dbReference>
<sequence>MPEASTRTKGCSTFALLHLRCNSYCLCATPEVAATSSRENVMCMRGDGGTGEKVKDDIGIRGWVEMGSFNGQTKCCSGNGGKVL</sequence>
<keyword evidence="2" id="KW-1185">Reference proteome</keyword>
<dbReference type="AlphaFoldDB" id="A0A4D6NE99"/>
<dbReference type="Proteomes" id="UP000501690">
    <property type="component" value="Linkage Group LG10"/>
</dbReference>
<organism evidence="1 2">
    <name type="scientific">Vigna unguiculata</name>
    <name type="common">Cowpea</name>
    <dbReference type="NCBI Taxonomy" id="3917"/>
    <lineage>
        <taxon>Eukaryota</taxon>
        <taxon>Viridiplantae</taxon>
        <taxon>Streptophyta</taxon>
        <taxon>Embryophyta</taxon>
        <taxon>Tracheophyta</taxon>
        <taxon>Spermatophyta</taxon>
        <taxon>Magnoliopsida</taxon>
        <taxon>eudicotyledons</taxon>
        <taxon>Gunneridae</taxon>
        <taxon>Pentapetalae</taxon>
        <taxon>rosids</taxon>
        <taxon>fabids</taxon>
        <taxon>Fabales</taxon>
        <taxon>Fabaceae</taxon>
        <taxon>Papilionoideae</taxon>
        <taxon>50 kb inversion clade</taxon>
        <taxon>NPAAA clade</taxon>
        <taxon>indigoferoid/millettioid clade</taxon>
        <taxon>Phaseoleae</taxon>
        <taxon>Vigna</taxon>
    </lineage>
</organism>
<evidence type="ECO:0000313" key="2">
    <source>
        <dbReference type="Proteomes" id="UP000501690"/>
    </source>
</evidence>
<accession>A0A4D6NE99</accession>
<proteinExistence type="predicted"/>
<protein>
    <submittedName>
        <fullName evidence="1">Uncharacterized protein</fullName>
    </submittedName>
</protein>
<gene>
    <name evidence="1" type="ORF">DEO72_LG10g2424</name>
</gene>
<name>A0A4D6NE99_VIGUN</name>
<reference evidence="1 2" key="1">
    <citation type="submission" date="2019-04" db="EMBL/GenBank/DDBJ databases">
        <title>An improved genome assembly and genetic linkage map for asparagus bean, Vigna unguiculata ssp. sesquipedialis.</title>
        <authorList>
            <person name="Xia Q."/>
            <person name="Zhang R."/>
            <person name="Dong Y."/>
        </authorList>
    </citation>
    <scope>NUCLEOTIDE SEQUENCE [LARGE SCALE GENOMIC DNA]</scope>
    <source>
        <tissue evidence="1">Leaf</tissue>
    </source>
</reference>